<feature type="compositionally biased region" description="Basic and acidic residues" evidence="4">
    <location>
        <begin position="20"/>
        <end position="29"/>
    </location>
</feature>
<protein>
    <submittedName>
        <fullName evidence="6">Adenylyl-sulfate kinase</fullName>
        <ecNumber evidence="6">2.7.1.25</ecNumber>
    </submittedName>
</protein>
<evidence type="ECO:0000256" key="2">
    <source>
        <dbReference type="ARBA" id="ARBA00022741"/>
    </source>
</evidence>
<dbReference type="EC" id="2.7.1.25" evidence="6"/>
<dbReference type="InterPro" id="IPR059117">
    <property type="entry name" value="APS_kinase_dom"/>
</dbReference>
<dbReference type="Gene3D" id="3.40.50.300">
    <property type="entry name" value="P-loop containing nucleotide triphosphate hydrolases"/>
    <property type="match status" value="1"/>
</dbReference>
<organism evidence="6 7">
    <name type="scientific">Rhodococcus globerulus</name>
    <dbReference type="NCBI Taxonomy" id="33008"/>
    <lineage>
        <taxon>Bacteria</taxon>
        <taxon>Bacillati</taxon>
        <taxon>Actinomycetota</taxon>
        <taxon>Actinomycetes</taxon>
        <taxon>Mycobacteriales</taxon>
        <taxon>Nocardiaceae</taxon>
        <taxon>Rhodococcus</taxon>
    </lineage>
</organism>
<feature type="compositionally biased region" description="Polar residues" evidence="4">
    <location>
        <begin position="8"/>
        <end position="19"/>
    </location>
</feature>
<dbReference type="Pfam" id="PF01583">
    <property type="entry name" value="APS_kinase"/>
    <property type="match status" value="1"/>
</dbReference>
<keyword evidence="2" id="KW-0547">Nucleotide-binding</keyword>
<evidence type="ECO:0000256" key="1">
    <source>
        <dbReference type="ARBA" id="ARBA00022679"/>
    </source>
</evidence>
<dbReference type="EMBL" id="JAWLKB010000001">
    <property type="protein sequence ID" value="MDV6265171.1"/>
    <property type="molecule type" value="Genomic_DNA"/>
</dbReference>
<name>A0ABU4BLU5_RHOGO</name>
<evidence type="ECO:0000313" key="6">
    <source>
        <dbReference type="EMBL" id="MDV6265171.1"/>
    </source>
</evidence>
<dbReference type="Gene3D" id="2.40.30.10">
    <property type="entry name" value="Translation factors"/>
    <property type="match status" value="1"/>
</dbReference>
<dbReference type="Proteomes" id="UP001185927">
    <property type="component" value="Unassembled WGS sequence"/>
</dbReference>
<comment type="caution">
    <text evidence="6">The sequence shown here is derived from an EMBL/GenBank/DDBJ whole genome shotgun (WGS) entry which is preliminary data.</text>
</comment>
<gene>
    <name evidence="6" type="ORF">R3Q16_01030</name>
</gene>
<sequence>MKFGSSGSGLSTRNGSTSEVLRELADREGPRRVGVLEPAEVPVNRNVRCCTLSANRDMGSFILMDRLADATLGAGMLHAQGFHTYQFDGDNVRHGLNKDLGFTDFRAESVV</sequence>
<dbReference type="InterPro" id="IPR027417">
    <property type="entry name" value="P-loop_NTPase"/>
</dbReference>
<keyword evidence="1 6" id="KW-0808">Transferase</keyword>
<accession>A0ABU4BLU5</accession>
<keyword evidence="3" id="KW-0342">GTP-binding</keyword>
<feature type="domain" description="APS kinase" evidence="5">
    <location>
        <begin position="76"/>
        <end position="104"/>
    </location>
</feature>
<dbReference type="RefSeq" id="WP_317540377.1">
    <property type="nucleotide sequence ID" value="NZ_JAWLKB010000001.1"/>
</dbReference>
<proteinExistence type="predicted"/>
<evidence type="ECO:0000259" key="5">
    <source>
        <dbReference type="Pfam" id="PF01583"/>
    </source>
</evidence>
<feature type="region of interest" description="Disordered" evidence="4">
    <location>
        <begin position="1"/>
        <end position="29"/>
    </location>
</feature>
<keyword evidence="7" id="KW-1185">Reference proteome</keyword>
<evidence type="ECO:0000313" key="7">
    <source>
        <dbReference type="Proteomes" id="UP001185927"/>
    </source>
</evidence>
<dbReference type="SUPFAM" id="SSF50465">
    <property type="entry name" value="EF-Tu/eEF-1alpha/eIF2-gamma C-terminal domain"/>
    <property type="match status" value="1"/>
</dbReference>
<reference evidence="6 7" key="1">
    <citation type="submission" date="2023-10" db="EMBL/GenBank/DDBJ databases">
        <title>Development of a sustainable strategy for remediation of hydrocarbon-contaminated territories based on the waste exchange concept.</title>
        <authorList>
            <person name="Krivoruchko A."/>
        </authorList>
    </citation>
    <scope>NUCLEOTIDE SEQUENCE [LARGE SCALE GENOMIC DNA]</scope>
    <source>
        <strain evidence="6 7">IEGM 1203</strain>
    </source>
</reference>
<dbReference type="InterPro" id="IPR009001">
    <property type="entry name" value="Transl_elong_EF1A/Init_IF2_C"/>
</dbReference>
<keyword evidence="6" id="KW-0418">Kinase</keyword>
<dbReference type="GO" id="GO:0004020">
    <property type="term" value="F:adenylylsulfate kinase activity"/>
    <property type="evidence" value="ECO:0007669"/>
    <property type="project" value="UniProtKB-EC"/>
</dbReference>
<evidence type="ECO:0000256" key="3">
    <source>
        <dbReference type="ARBA" id="ARBA00023134"/>
    </source>
</evidence>
<evidence type="ECO:0000256" key="4">
    <source>
        <dbReference type="SAM" id="MobiDB-lite"/>
    </source>
</evidence>